<evidence type="ECO:0000313" key="1">
    <source>
        <dbReference type="EMBL" id="KUI73529.1"/>
    </source>
</evidence>
<organism evidence="1 2">
    <name type="scientific">Cytospora mali</name>
    <name type="common">Apple Valsa canker fungus</name>
    <name type="synonym">Valsa mali</name>
    <dbReference type="NCBI Taxonomy" id="578113"/>
    <lineage>
        <taxon>Eukaryota</taxon>
        <taxon>Fungi</taxon>
        <taxon>Dikarya</taxon>
        <taxon>Ascomycota</taxon>
        <taxon>Pezizomycotina</taxon>
        <taxon>Sordariomycetes</taxon>
        <taxon>Sordariomycetidae</taxon>
        <taxon>Diaporthales</taxon>
        <taxon>Cytosporaceae</taxon>
        <taxon>Cytospora</taxon>
    </lineage>
</organism>
<dbReference type="AlphaFoldDB" id="A0A194WAR6"/>
<keyword evidence="2" id="KW-1185">Reference proteome</keyword>
<reference evidence="1" key="1">
    <citation type="submission" date="2014-12" db="EMBL/GenBank/DDBJ databases">
        <title>Genome Sequence of Valsa Canker Pathogens Uncovers a Specific Adaption of Colonization on Woody Bark.</title>
        <authorList>
            <person name="Yin Z."/>
            <person name="Liu H."/>
            <person name="Gao X."/>
            <person name="Li Z."/>
            <person name="Song N."/>
            <person name="Ke X."/>
            <person name="Dai Q."/>
            <person name="Wu Y."/>
            <person name="Sun Y."/>
            <person name="Xu J.-R."/>
            <person name="Kang Z.K."/>
            <person name="Wang L."/>
            <person name="Huang L."/>
        </authorList>
    </citation>
    <scope>NUCLEOTIDE SEQUENCE [LARGE SCALE GENOMIC DNA]</scope>
    <source>
        <strain evidence="1">03-8</strain>
    </source>
</reference>
<dbReference type="Proteomes" id="UP000078559">
    <property type="component" value="Chromosome 10"/>
</dbReference>
<sequence length="193" mass="20841">MPSPGSSAPRISADISSLHVSSSTGIETESACNSGFLYSVSLSPWDILLVRSFVRRICHANRQAPTARTATGIPTPSPKYRLFTLTPLEAPLEVSFEVSFKAPVRAPVEAAADDVEVAMTLPLPRETVDTILVLLIEDETVEMNLALSIEAVVPGNWLVQKNTPEESHVQPAPHGQQLFPPPMLPVLLGPQRT</sequence>
<name>A0A194WAR6_CYTMA</name>
<evidence type="ECO:0000313" key="2">
    <source>
        <dbReference type="Proteomes" id="UP000078559"/>
    </source>
</evidence>
<dbReference type="EMBL" id="CM003107">
    <property type="protein sequence ID" value="KUI73529.1"/>
    <property type="molecule type" value="Genomic_DNA"/>
</dbReference>
<proteinExistence type="predicted"/>
<accession>A0A194WAR6</accession>
<gene>
    <name evidence="1" type="ORF">VM1G_11884</name>
</gene>
<protein>
    <submittedName>
        <fullName evidence="1">Uncharacterized protein</fullName>
    </submittedName>
</protein>